<organism evidence="9 10">
    <name type="scientific">Paenibacillus montaniterrae</name>
    <dbReference type="NCBI Taxonomy" id="429341"/>
    <lineage>
        <taxon>Bacteria</taxon>
        <taxon>Bacillati</taxon>
        <taxon>Bacillota</taxon>
        <taxon>Bacilli</taxon>
        <taxon>Bacillales</taxon>
        <taxon>Paenibacillaceae</taxon>
        <taxon>Paenibacillus</taxon>
    </lineage>
</organism>
<feature type="domain" description="ABC transmembrane type-1" evidence="8">
    <location>
        <begin position="74"/>
        <end position="286"/>
    </location>
</feature>
<evidence type="ECO:0000256" key="7">
    <source>
        <dbReference type="RuleBase" id="RU363032"/>
    </source>
</evidence>
<keyword evidence="6 7" id="KW-0472">Membrane</keyword>
<keyword evidence="4 7" id="KW-0812">Transmembrane</keyword>
<dbReference type="InterPro" id="IPR000515">
    <property type="entry name" value="MetI-like"/>
</dbReference>
<dbReference type="GO" id="GO:0005886">
    <property type="term" value="C:plasma membrane"/>
    <property type="evidence" value="ECO:0007669"/>
    <property type="project" value="UniProtKB-SubCell"/>
</dbReference>
<gene>
    <name evidence="9" type="ORF">J40TS1_50390</name>
</gene>
<dbReference type="PROSITE" id="PS50928">
    <property type="entry name" value="ABC_TM1"/>
    <property type="match status" value="1"/>
</dbReference>
<sequence>MKKPILGYRRKMLLLPLFFLIPALLLYAVFFVYPFLFTFLLSFQQWDMISPERTFVGLENYAVLLDDEVFWKSMRNTLLYLLMTMPISIALGLGLALLMESLMRGRVVYRFLFYLPVVSPIAVIAIVWSLMYDDQRGIVNSLLMLFGIDGPNWLSDTSSSLWAVAIVGIWKGFGYEMLLYVSGLKSIDKGLYEAASIDGAGRWRRLVHIILPLLSPITLFIVIMGIISSFQNFALIKIMTGGGPNNSSNVLVYQLYQEAFQFFSIGKAAAISVILFAIILLITTVQLRLSRSTVHY</sequence>
<evidence type="ECO:0000256" key="5">
    <source>
        <dbReference type="ARBA" id="ARBA00022989"/>
    </source>
</evidence>
<dbReference type="CDD" id="cd06261">
    <property type="entry name" value="TM_PBP2"/>
    <property type="match status" value="1"/>
</dbReference>
<proteinExistence type="inferred from homology"/>
<dbReference type="PANTHER" id="PTHR30193">
    <property type="entry name" value="ABC TRANSPORTER PERMEASE PROTEIN"/>
    <property type="match status" value="1"/>
</dbReference>
<dbReference type="SUPFAM" id="SSF161098">
    <property type="entry name" value="MetI-like"/>
    <property type="match status" value="1"/>
</dbReference>
<evidence type="ECO:0000256" key="1">
    <source>
        <dbReference type="ARBA" id="ARBA00004651"/>
    </source>
</evidence>
<reference evidence="9" key="1">
    <citation type="submission" date="2021-03" db="EMBL/GenBank/DDBJ databases">
        <title>Antimicrobial resistance genes in bacteria isolated from Japanese honey, and their potential for conferring macrolide and lincosamide resistance in the American foulbrood pathogen Paenibacillus larvae.</title>
        <authorList>
            <person name="Okamoto M."/>
            <person name="Kumagai M."/>
            <person name="Kanamori H."/>
            <person name="Takamatsu D."/>
        </authorList>
    </citation>
    <scope>NUCLEOTIDE SEQUENCE</scope>
    <source>
        <strain evidence="9">J40TS1</strain>
    </source>
</reference>
<dbReference type="AlphaFoldDB" id="A0A919YRK6"/>
<evidence type="ECO:0000313" key="10">
    <source>
        <dbReference type="Proteomes" id="UP000683139"/>
    </source>
</evidence>
<comment type="caution">
    <text evidence="9">The sequence shown here is derived from an EMBL/GenBank/DDBJ whole genome shotgun (WGS) entry which is preliminary data.</text>
</comment>
<keyword evidence="3" id="KW-1003">Cell membrane</keyword>
<feature type="transmembrane region" description="Helical" evidence="7">
    <location>
        <begin position="259"/>
        <end position="282"/>
    </location>
</feature>
<keyword evidence="10" id="KW-1185">Reference proteome</keyword>
<evidence type="ECO:0000259" key="8">
    <source>
        <dbReference type="PROSITE" id="PS50928"/>
    </source>
</evidence>
<accession>A0A919YRK6</accession>
<comment type="subcellular location">
    <subcellularLocation>
        <location evidence="1 7">Cell membrane</location>
        <topology evidence="1 7">Multi-pass membrane protein</topology>
    </subcellularLocation>
</comment>
<dbReference type="PANTHER" id="PTHR30193:SF37">
    <property type="entry name" value="INNER MEMBRANE ABC TRANSPORTER PERMEASE PROTEIN YCJO"/>
    <property type="match status" value="1"/>
</dbReference>
<feature type="transmembrane region" description="Helical" evidence="7">
    <location>
        <begin position="161"/>
        <end position="181"/>
    </location>
</feature>
<feature type="transmembrane region" description="Helical" evidence="7">
    <location>
        <begin position="78"/>
        <end position="99"/>
    </location>
</feature>
<evidence type="ECO:0000256" key="6">
    <source>
        <dbReference type="ARBA" id="ARBA00023136"/>
    </source>
</evidence>
<feature type="transmembrane region" description="Helical" evidence="7">
    <location>
        <begin position="206"/>
        <end position="227"/>
    </location>
</feature>
<dbReference type="Proteomes" id="UP000683139">
    <property type="component" value="Unassembled WGS sequence"/>
</dbReference>
<name>A0A919YRK6_9BACL</name>
<evidence type="ECO:0000256" key="3">
    <source>
        <dbReference type="ARBA" id="ARBA00022475"/>
    </source>
</evidence>
<protein>
    <submittedName>
        <fullName evidence="9">ABC transporter permease</fullName>
    </submittedName>
</protein>
<dbReference type="EMBL" id="BOSE01000014">
    <property type="protein sequence ID" value="GIP19397.1"/>
    <property type="molecule type" value="Genomic_DNA"/>
</dbReference>
<evidence type="ECO:0000256" key="2">
    <source>
        <dbReference type="ARBA" id="ARBA00022448"/>
    </source>
</evidence>
<evidence type="ECO:0000313" key="9">
    <source>
        <dbReference type="EMBL" id="GIP19397.1"/>
    </source>
</evidence>
<feature type="transmembrane region" description="Helical" evidence="7">
    <location>
        <begin position="111"/>
        <end position="131"/>
    </location>
</feature>
<dbReference type="Gene3D" id="1.10.3720.10">
    <property type="entry name" value="MetI-like"/>
    <property type="match status" value="1"/>
</dbReference>
<feature type="transmembrane region" description="Helical" evidence="7">
    <location>
        <begin position="12"/>
        <end position="36"/>
    </location>
</feature>
<keyword evidence="5 7" id="KW-1133">Transmembrane helix</keyword>
<dbReference type="InterPro" id="IPR035906">
    <property type="entry name" value="MetI-like_sf"/>
</dbReference>
<dbReference type="Pfam" id="PF00528">
    <property type="entry name" value="BPD_transp_1"/>
    <property type="match status" value="1"/>
</dbReference>
<dbReference type="GO" id="GO:0055085">
    <property type="term" value="P:transmembrane transport"/>
    <property type="evidence" value="ECO:0007669"/>
    <property type="project" value="InterPro"/>
</dbReference>
<keyword evidence="2 7" id="KW-0813">Transport</keyword>
<dbReference type="InterPro" id="IPR051393">
    <property type="entry name" value="ABC_transporter_permease"/>
</dbReference>
<comment type="similarity">
    <text evidence="7">Belongs to the binding-protein-dependent transport system permease family.</text>
</comment>
<dbReference type="RefSeq" id="WP_213520081.1">
    <property type="nucleotide sequence ID" value="NZ_BOSE01000014.1"/>
</dbReference>
<evidence type="ECO:0000256" key="4">
    <source>
        <dbReference type="ARBA" id="ARBA00022692"/>
    </source>
</evidence>